<keyword evidence="3 5" id="KW-1133">Transmembrane helix</keyword>
<dbReference type="Pfam" id="PF13564">
    <property type="entry name" value="DoxX_2"/>
    <property type="match status" value="1"/>
</dbReference>
<name>A0ABP7VS77_9ACTN</name>
<accession>A0ABP7VS77</accession>
<organism evidence="6 7">
    <name type="scientific">Actinomadura miaoliensis</name>
    <dbReference type="NCBI Taxonomy" id="430685"/>
    <lineage>
        <taxon>Bacteria</taxon>
        <taxon>Bacillati</taxon>
        <taxon>Actinomycetota</taxon>
        <taxon>Actinomycetes</taxon>
        <taxon>Streptosporangiales</taxon>
        <taxon>Thermomonosporaceae</taxon>
        <taxon>Actinomadura</taxon>
    </lineage>
</organism>
<evidence type="ECO:0000313" key="6">
    <source>
        <dbReference type="EMBL" id="GAA4073418.1"/>
    </source>
</evidence>
<evidence type="ECO:0000256" key="2">
    <source>
        <dbReference type="ARBA" id="ARBA00022692"/>
    </source>
</evidence>
<dbReference type="EMBL" id="BAAAZG010000018">
    <property type="protein sequence ID" value="GAA4073418.1"/>
    <property type="molecule type" value="Genomic_DNA"/>
</dbReference>
<gene>
    <name evidence="6" type="ORF">GCM10022214_32350</name>
</gene>
<feature type="transmembrane region" description="Helical" evidence="5">
    <location>
        <begin position="12"/>
        <end position="32"/>
    </location>
</feature>
<reference evidence="7" key="1">
    <citation type="journal article" date="2019" name="Int. J. Syst. Evol. Microbiol.">
        <title>The Global Catalogue of Microorganisms (GCM) 10K type strain sequencing project: providing services to taxonomists for standard genome sequencing and annotation.</title>
        <authorList>
            <consortium name="The Broad Institute Genomics Platform"/>
            <consortium name="The Broad Institute Genome Sequencing Center for Infectious Disease"/>
            <person name="Wu L."/>
            <person name="Ma J."/>
        </authorList>
    </citation>
    <scope>NUCLEOTIDE SEQUENCE [LARGE SCALE GENOMIC DNA]</scope>
    <source>
        <strain evidence="7">JCM 16702</strain>
    </source>
</reference>
<keyword evidence="4 5" id="KW-0472">Membrane</keyword>
<comment type="caution">
    <text evidence="6">The sequence shown here is derived from an EMBL/GenBank/DDBJ whole genome shotgun (WGS) entry which is preliminary data.</text>
</comment>
<evidence type="ECO:0000256" key="4">
    <source>
        <dbReference type="ARBA" id="ARBA00023136"/>
    </source>
</evidence>
<protein>
    <recommendedName>
        <fullName evidence="8">DoxX family protein</fullName>
    </recommendedName>
</protein>
<dbReference type="RefSeq" id="WP_344947397.1">
    <property type="nucleotide sequence ID" value="NZ_BAAAZG010000018.1"/>
</dbReference>
<dbReference type="InterPro" id="IPR032808">
    <property type="entry name" value="DoxX"/>
</dbReference>
<feature type="transmembrane region" description="Helical" evidence="5">
    <location>
        <begin position="52"/>
        <end position="70"/>
    </location>
</feature>
<comment type="subcellular location">
    <subcellularLocation>
        <location evidence="1">Membrane</location>
        <topology evidence="1">Multi-pass membrane protein</topology>
    </subcellularLocation>
</comment>
<keyword evidence="7" id="KW-1185">Reference proteome</keyword>
<evidence type="ECO:0008006" key="8">
    <source>
        <dbReference type="Google" id="ProtNLM"/>
    </source>
</evidence>
<dbReference type="Proteomes" id="UP001500683">
    <property type="component" value="Unassembled WGS sequence"/>
</dbReference>
<evidence type="ECO:0000313" key="7">
    <source>
        <dbReference type="Proteomes" id="UP001500683"/>
    </source>
</evidence>
<sequence length="127" mass="13233">MAAEERTATPAGIAAWVLQILLGLAIAGAGAAKLAGDFGMVRMFDDIGTGQWLRFVVGALEVAAAVGLMVPRLRALAAFCLLLLLIGATLVNLTVLDSNPLSAIALAALASGILLLRRQELPFRPKR</sequence>
<feature type="transmembrane region" description="Helical" evidence="5">
    <location>
        <begin position="75"/>
        <end position="95"/>
    </location>
</feature>
<evidence type="ECO:0000256" key="3">
    <source>
        <dbReference type="ARBA" id="ARBA00022989"/>
    </source>
</evidence>
<keyword evidence="2 5" id="KW-0812">Transmembrane</keyword>
<proteinExistence type="predicted"/>
<evidence type="ECO:0000256" key="5">
    <source>
        <dbReference type="SAM" id="Phobius"/>
    </source>
</evidence>
<feature type="transmembrane region" description="Helical" evidence="5">
    <location>
        <begin position="101"/>
        <end position="117"/>
    </location>
</feature>
<evidence type="ECO:0000256" key="1">
    <source>
        <dbReference type="ARBA" id="ARBA00004141"/>
    </source>
</evidence>